<reference evidence="1" key="1">
    <citation type="journal article" date="2015" name="Nature">
        <title>Complex archaea that bridge the gap between prokaryotes and eukaryotes.</title>
        <authorList>
            <person name="Spang A."/>
            <person name="Saw J.H."/>
            <person name="Jorgensen S.L."/>
            <person name="Zaremba-Niedzwiedzka K."/>
            <person name="Martijn J."/>
            <person name="Lind A.E."/>
            <person name="van Eijk R."/>
            <person name="Schleper C."/>
            <person name="Guy L."/>
            <person name="Ettema T.J."/>
        </authorList>
    </citation>
    <scope>NUCLEOTIDE SEQUENCE</scope>
</reference>
<gene>
    <name evidence="1" type="ORF">LCGC14_1548340</name>
</gene>
<organism evidence="1">
    <name type="scientific">marine sediment metagenome</name>
    <dbReference type="NCBI Taxonomy" id="412755"/>
    <lineage>
        <taxon>unclassified sequences</taxon>
        <taxon>metagenomes</taxon>
        <taxon>ecological metagenomes</taxon>
    </lineage>
</organism>
<protein>
    <submittedName>
        <fullName evidence="1">Uncharacterized protein</fullName>
    </submittedName>
</protein>
<accession>A0A0F9L729</accession>
<name>A0A0F9L729_9ZZZZ</name>
<sequence length="64" mass="7314">MLYKWTIKRTEDNFIIHSSSIEAENQSAAMELLNKQGISPHTGELLEIIEPMELTPSQDDRILS</sequence>
<evidence type="ECO:0000313" key="1">
    <source>
        <dbReference type="EMBL" id="KKM59292.1"/>
    </source>
</evidence>
<dbReference type="AlphaFoldDB" id="A0A0F9L729"/>
<comment type="caution">
    <text evidence="1">The sequence shown here is derived from an EMBL/GenBank/DDBJ whole genome shotgun (WGS) entry which is preliminary data.</text>
</comment>
<proteinExistence type="predicted"/>
<dbReference type="EMBL" id="LAZR01011799">
    <property type="protein sequence ID" value="KKM59292.1"/>
    <property type="molecule type" value="Genomic_DNA"/>
</dbReference>